<sequence>MDAIKPPGPLQLSGKIRRNWELFKQRLDLFLTVTSPEKPRREAVKAAILLSTAGKEPLEIFNNFTSLEVSERTTTPRWCANSMSTVSSKGTRFTSDICSACGPKMRRSLSDDFQEC</sequence>
<dbReference type="Proteomes" id="UP000821853">
    <property type="component" value="Chromosome 1"/>
</dbReference>
<dbReference type="AlphaFoldDB" id="A0A9J6FC20"/>
<organism evidence="1 2">
    <name type="scientific">Haemaphysalis longicornis</name>
    <name type="common">Bush tick</name>
    <dbReference type="NCBI Taxonomy" id="44386"/>
    <lineage>
        <taxon>Eukaryota</taxon>
        <taxon>Metazoa</taxon>
        <taxon>Ecdysozoa</taxon>
        <taxon>Arthropoda</taxon>
        <taxon>Chelicerata</taxon>
        <taxon>Arachnida</taxon>
        <taxon>Acari</taxon>
        <taxon>Parasitiformes</taxon>
        <taxon>Ixodida</taxon>
        <taxon>Ixodoidea</taxon>
        <taxon>Ixodidae</taxon>
        <taxon>Haemaphysalinae</taxon>
        <taxon>Haemaphysalis</taxon>
    </lineage>
</organism>
<proteinExistence type="predicted"/>
<protein>
    <submittedName>
        <fullName evidence="1">Uncharacterized protein</fullName>
    </submittedName>
</protein>
<comment type="caution">
    <text evidence="1">The sequence shown here is derived from an EMBL/GenBank/DDBJ whole genome shotgun (WGS) entry which is preliminary data.</text>
</comment>
<name>A0A9J6FC20_HAELO</name>
<keyword evidence="2" id="KW-1185">Reference proteome</keyword>
<dbReference type="OrthoDB" id="6514534at2759"/>
<accession>A0A9J6FC20</accession>
<dbReference type="VEuPathDB" id="VectorBase:HLOH_056112"/>
<evidence type="ECO:0000313" key="1">
    <source>
        <dbReference type="EMBL" id="KAH9359873.1"/>
    </source>
</evidence>
<reference evidence="1 2" key="1">
    <citation type="journal article" date="2020" name="Cell">
        <title>Large-Scale Comparative Analyses of Tick Genomes Elucidate Their Genetic Diversity and Vector Capacities.</title>
        <authorList>
            <consortium name="Tick Genome and Microbiome Consortium (TIGMIC)"/>
            <person name="Jia N."/>
            <person name="Wang J."/>
            <person name="Shi W."/>
            <person name="Du L."/>
            <person name="Sun Y."/>
            <person name="Zhan W."/>
            <person name="Jiang J.F."/>
            <person name="Wang Q."/>
            <person name="Zhang B."/>
            <person name="Ji P."/>
            <person name="Bell-Sakyi L."/>
            <person name="Cui X.M."/>
            <person name="Yuan T.T."/>
            <person name="Jiang B.G."/>
            <person name="Yang W.F."/>
            <person name="Lam T.T."/>
            <person name="Chang Q.C."/>
            <person name="Ding S.J."/>
            <person name="Wang X.J."/>
            <person name="Zhu J.G."/>
            <person name="Ruan X.D."/>
            <person name="Zhao L."/>
            <person name="Wei J.T."/>
            <person name="Ye R.Z."/>
            <person name="Que T.C."/>
            <person name="Du C.H."/>
            <person name="Zhou Y.H."/>
            <person name="Cheng J.X."/>
            <person name="Dai P.F."/>
            <person name="Guo W.B."/>
            <person name="Han X.H."/>
            <person name="Huang E.J."/>
            <person name="Li L.F."/>
            <person name="Wei W."/>
            <person name="Gao Y.C."/>
            <person name="Liu J.Z."/>
            <person name="Shao H.Z."/>
            <person name="Wang X."/>
            <person name="Wang C.C."/>
            <person name="Yang T.C."/>
            <person name="Huo Q.B."/>
            <person name="Li W."/>
            <person name="Chen H.Y."/>
            <person name="Chen S.E."/>
            <person name="Zhou L.G."/>
            <person name="Ni X.B."/>
            <person name="Tian J.H."/>
            <person name="Sheng Y."/>
            <person name="Liu T."/>
            <person name="Pan Y.S."/>
            <person name="Xia L.Y."/>
            <person name="Li J."/>
            <person name="Zhao F."/>
            <person name="Cao W.C."/>
        </authorList>
    </citation>
    <scope>NUCLEOTIDE SEQUENCE [LARGE SCALE GENOMIC DNA]</scope>
    <source>
        <strain evidence="1">HaeL-2018</strain>
    </source>
</reference>
<gene>
    <name evidence="1" type="ORF">HPB48_014415</name>
</gene>
<evidence type="ECO:0000313" key="2">
    <source>
        <dbReference type="Proteomes" id="UP000821853"/>
    </source>
</evidence>
<dbReference type="EMBL" id="JABSTR010000001">
    <property type="protein sequence ID" value="KAH9359873.1"/>
    <property type="molecule type" value="Genomic_DNA"/>
</dbReference>